<dbReference type="Pfam" id="PF01047">
    <property type="entry name" value="MarR"/>
    <property type="match status" value="1"/>
</dbReference>
<dbReference type="EMBL" id="JAOCZP010000006">
    <property type="protein sequence ID" value="MCT7377110.1"/>
    <property type="molecule type" value="Genomic_DNA"/>
</dbReference>
<accession>A0ABT2LRD8</accession>
<dbReference type="PRINTS" id="PR00598">
    <property type="entry name" value="HTHMARR"/>
</dbReference>
<gene>
    <name evidence="2" type="ORF">N5A92_19005</name>
</gene>
<evidence type="ECO:0000259" key="1">
    <source>
        <dbReference type="PROSITE" id="PS50995"/>
    </source>
</evidence>
<dbReference type="PANTHER" id="PTHR33164:SF89">
    <property type="entry name" value="MARR FAMILY REGULATORY PROTEIN"/>
    <property type="match status" value="1"/>
</dbReference>
<dbReference type="Gene3D" id="1.10.10.10">
    <property type="entry name" value="Winged helix-like DNA-binding domain superfamily/Winged helix DNA-binding domain"/>
    <property type="match status" value="1"/>
</dbReference>
<dbReference type="InterPro" id="IPR036390">
    <property type="entry name" value="WH_DNA-bd_sf"/>
</dbReference>
<dbReference type="InterPro" id="IPR000835">
    <property type="entry name" value="HTH_MarR-typ"/>
</dbReference>
<sequence>MDNDEDRDAPAAPNGVSLGPLPGFIGYALRRAQLVIFDDFIRTLETVDLRPAYFSTLIIIDENPGLNQSEVSAALGVQRTNFVTMVDHLEKRNLIERRPSKKDRRSYALHLTEEGRTLLDKARQLQAEHEARFARKLGPNGREQLLPLLWKLVE</sequence>
<name>A0ABT2LRD8_9HYPH</name>
<keyword evidence="3" id="KW-1185">Reference proteome</keyword>
<dbReference type="RefSeq" id="WP_260905475.1">
    <property type="nucleotide sequence ID" value="NZ_JAOCZP010000006.1"/>
</dbReference>
<dbReference type="PANTHER" id="PTHR33164">
    <property type="entry name" value="TRANSCRIPTIONAL REGULATOR, MARR FAMILY"/>
    <property type="match status" value="1"/>
</dbReference>
<dbReference type="PROSITE" id="PS50995">
    <property type="entry name" value="HTH_MARR_2"/>
    <property type="match status" value="1"/>
</dbReference>
<dbReference type="InterPro" id="IPR039422">
    <property type="entry name" value="MarR/SlyA-like"/>
</dbReference>
<feature type="domain" description="HTH marR-type" evidence="1">
    <location>
        <begin position="22"/>
        <end position="154"/>
    </location>
</feature>
<evidence type="ECO:0000313" key="2">
    <source>
        <dbReference type="EMBL" id="MCT7377110.1"/>
    </source>
</evidence>
<comment type="caution">
    <text evidence="2">The sequence shown here is derived from an EMBL/GenBank/DDBJ whole genome shotgun (WGS) entry which is preliminary data.</text>
</comment>
<dbReference type="InterPro" id="IPR036388">
    <property type="entry name" value="WH-like_DNA-bd_sf"/>
</dbReference>
<dbReference type="SMART" id="SM00347">
    <property type="entry name" value="HTH_MARR"/>
    <property type="match status" value="1"/>
</dbReference>
<organism evidence="2 3">
    <name type="scientific">Chelativorans salis</name>
    <dbReference type="NCBI Taxonomy" id="2978478"/>
    <lineage>
        <taxon>Bacteria</taxon>
        <taxon>Pseudomonadati</taxon>
        <taxon>Pseudomonadota</taxon>
        <taxon>Alphaproteobacteria</taxon>
        <taxon>Hyphomicrobiales</taxon>
        <taxon>Phyllobacteriaceae</taxon>
        <taxon>Chelativorans</taxon>
    </lineage>
</organism>
<reference evidence="2 3" key="1">
    <citation type="submission" date="2022-09" db="EMBL/GenBank/DDBJ databases">
        <title>Chelativorans salina sp. nov., a novel slightly halophilic bacterium isolated from a saline lake sediment enrichment.</title>
        <authorList>
            <person name="Gao L."/>
            <person name="Fang B.-Z."/>
            <person name="Li W.-J."/>
        </authorList>
    </citation>
    <scope>NUCLEOTIDE SEQUENCE [LARGE SCALE GENOMIC DNA]</scope>
    <source>
        <strain evidence="2 3">EGI FJ00035</strain>
    </source>
</reference>
<dbReference type="SUPFAM" id="SSF46785">
    <property type="entry name" value="Winged helix' DNA-binding domain"/>
    <property type="match status" value="1"/>
</dbReference>
<protein>
    <submittedName>
        <fullName evidence="2">MarR family transcriptional regulator</fullName>
    </submittedName>
</protein>
<proteinExistence type="predicted"/>
<evidence type="ECO:0000313" key="3">
    <source>
        <dbReference type="Proteomes" id="UP001320831"/>
    </source>
</evidence>
<dbReference type="Proteomes" id="UP001320831">
    <property type="component" value="Unassembled WGS sequence"/>
</dbReference>